<evidence type="ECO:0000256" key="1">
    <source>
        <dbReference type="SAM" id="SignalP"/>
    </source>
</evidence>
<name>A0AAN6G6F6_9BASI</name>
<reference evidence="2" key="1">
    <citation type="journal article" date="2023" name="PhytoFront">
        <title>Draft Genome Resources of Seven Strains of Tilletia horrida, Causal Agent of Kernel Smut of Rice.</title>
        <authorList>
            <person name="Khanal S."/>
            <person name="Antony Babu S."/>
            <person name="Zhou X.G."/>
        </authorList>
    </citation>
    <scope>NUCLEOTIDE SEQUENCE</scope>
    <source>
        <strain evidence="2">TX3</strain>
    </source>
</reference>
<dbReference type="EMBL" id="JAPDMQ010000699">
    <property type="protein sequence ID" value="KAK0521191.1"/>
    <property type="molecule type" value="Genomic_DNA"/>
</dbReference>
<feature type="chain" id="PRO_5042819425" evidence="1">
    <location>
        <begin position="23"/>
        <end position="461"/>
    </location>
</feature>
<accession>A0AAN6G6F6</accession>
<feature type="signal peptide" evidence="1">
    <location>
        <begin position="1"/>
        <end position="22"/>
    </location>
</feature>
<protein>
    <submittedName>
        <fullName evidence="2">Uncharacterized protein</fullName>
    </submittedName>
</protein>
<keyword evidence="1" id="KW-0732">Signal</keyword>
<gene>
    <name evidence="2" type="ORF">OC842_006858</name>
</gene>
<organism evidence="2 3">
    <name type="scientific">Tilletia horrida</name>
    <dbReference type="NCBI Taxonomy" id="155126"/>
    <lineage>
        <taxon>Eukaryota</taxon>
        <taxon>Fungi</taxon>
        <taxon>Dikarya</taxon>
        <taxon>Basidiomycota</taxon>
        <taxon>Ustilaginomycotina</taxon>
        <taxon>Exobasidiomycetes</taxon>
        <taxon>Tilletiales</taxon>
        <taxon>Tilletiaceae</taxon>
        <taxon>Tilletia</taxon>
    </lineage>
</organism>
<dbReference type="Proteomes" id="UP001176521">
    <property type="component" value="Unassembled WGS sequence"/>
</dbReference>
<sequence length="461" mass="47437">MRLSTLFFGIAATGAAIGLTAALPQDVVVGVGAGTGAQDLEARGEIHDIMRIIRNEKCGKDFCSTFIHLPPPKTTTKTVTKTVTASKGTASTKVQTTVLTKTASPITRTSTAVVTVKVTPTVSATVVLPVPSTSTVTTITSVVTATEAVTQTVTSFTLPDRRRKASKGGDRIPSWLHGYCADSISKACSNIVTRSTCTKTKTVTTTRTLSKSVSTIQQTSVVTVVPTATAVVTVSTTATASPAITSTATVTTSSLVPVSATDVQTTVVTVTATAVVTLPSPNPVVTGRIKVTNTDDGTLIGYLGPERGGFGTTTFVGTAAEAIAVSIDTSKATGPVNIKIVSSSSHPYLGAVFGQNGNSPDLKANAGNRYLNMGSVEQVPASSQSSSDAGSSLSDNGLGGIYESQIWNYTPSSGALTVTWTNSDGSQVVNPSLVLVDLGISFFEWTLDTDTFENSYSGTQV</sequence>
<proteinExistence type="predicted"/>
<keyword evidence="3" id="KW-1185">Reference proteome</keyword>
<evidence type="ECO:0000313" key="2">
    <source>
        <dbReference type="EMBL" id="KAK0521191.1"/>
    </source>
</evidence>
<comment type="caution">
    <text evidence="2">The sequence shown here is derived from an EMBL/GenBank/DDBJ whole genome shotgun (WGS) entry which is preliminary data.</text>
</comment>
<dbReference type="AlphaFoldDB" id="A0AAN6G6F6"/>
<evidence type="ECO:0000313" key="3">
    <source>
        <dbReference type="Proteomes" id="UP001176521"/>
    </source>
</evidence>
<feature type="non-terminal residue" evidence="2">
    <location>
        <position position="461"/>
    </location>
</feature>